<reference evidence="4 5" key="1">
    <citation type="journal article" date="2017" name="Virus Genes">
        <title>Characterization of Eptesipoxvirus, a novel poxvirus from a microchiropteran bat.</title>
        <authorList>
            <person name="Tu S.L."/>
            <person name="Nakazawa Y."/>
            <person name="Gao J."/>
            <person name="Wilkins K."/>
            <person name="Gallardo-Romero N."/>
            <person name="Li Y."/>
            <person name="Emerson G.L."/>
            <person name="Carroll D.S."/>
            <person name="Upton C."/>
        </authorList>
    </citation>
    <scope>NUCLEOTIDE SEQUENCE [LARGE SCALE GENOMIC DNA]</scope>
    <source>
        <strain evidence="4 5">Washington</strain>
    </source>
</reference>
<comment type="similarity">
    <text evidence="1">Belongs to the serpin family. Poxviruses subfamily.</text>
</comment>
<gene>
    <name evidence="3" type="ORF">EPTV-WA-002</name>
    <name evidence="4" type="ORF">EPTV-WA-190</name>
</gene>
<feature type="domain" description="Serpin" evidence="2">
    <location>
        <begin position="6"/>
        <end position="320"/>
    </location>
</feature>
<name>A0A220T6P5_9POXV</name>
<organism evidence="4 5">
    <name type="scientific">Eptesipox virus</name>
    <dbReference type="NCBI Taxonomy" id="1329402"/>
    <lineage>
        <taxon>Viruses</taxon>
        <taxon>Varidnaviria</taxon>
        <taxon>Bamfordvirae</taxon>
        <taxon>Nucleocytoviricota</taxon>
        <taxon>Pokkesviricetes</taxon>
        <taxon>Chitovirales</taxon>
        <taxon>Poxviridae</taxon>
        <taxon>Chordopoxvirinae</taxon>
        <taxon>Vespertilionpoxvirus</taxon>
        <taxon>Vespertilionpoxvirus eptesipox</taxon>
    </lineage>
</organism>
<dbReference type="CDD" id="cd00172">
    <property type="entry name" value="serpin"/>
    <property type="match status" value="1"/>
</dbReference>
<dbReference type="InterPro" id="IPR042178">
    <property type="entry name" value="Serpin_sf_1"/>
</dbReference>
<accession>A0A220T6P5</accession>
<dbReference type="EMBL" id="KY747497">
    <property type="protein sequence ID" value="ASK51391.1"/>
    <property type="molecule type" value="Genomic_DNA"/>
</dbReference>
<sequence>MIDFILTLFKSISCENTVLCVPSISGILLSLVSGIDTEPKKELNKFIKNIVSYTVSNEITLENKIYLPDNINICNNFEKEIQTYGTDIVKINFTNSNLIGDKINNWLPSMNFKHGLINKILSHSNIIALSLISFKGEFLYTFDVVSDKFITNERTIKIINMMYRRDYFKIKKQENVIIVEIPLKDFYNLVIIMPSDFNFNKIEAELTNKNILSWCDDMEMEEIKLLFPMFAFGRSYNLNSILIKMGITKLFTCFNLPNISNNVTYPTIVHKCFIDLSYDNIANNYYYDDKNIPLIKINKPFIFFIRENENIFYIGRVTNL</sequence>
<dbReference type="PANTHER" id="PTHR11461">
    <property type="entry name" value="SERINE PROTEASE INHIBITOR, SERPIN"/>
    <property type="match status" value="1"/>
</dbReference>
<dbReference type="GO" id="GO:0005615">
    <property type="term" value="C:extracellular space"/>
    <property type="evidence" value="ECO:0007669"/>
    <property type="project" value="InterPro"/>
</dbReference>
<dbReference type="InterPro" id="IPR042185">
    <property type="entry name" value="Serpin_sf_2"/>
</dbReference>
<dbReference type="InterPro" id="IPR023796">
    <property type="entry name" value="Serpin_dom"/>
</dbReference>
<evidence type="ECO:0000259" key="2">
    <source>
        <dbReference type="SMART" id="SM00093"/>
    </source>
</evidence>
<proteinExistence type="inferred from homology"/>
<evidence type="ECO:0000313" key="5">
    <source>
        <dbReference type="Proteomes" id="UP000217428"/>
    </source>
</evidence>
<dbReference type="OrthoDB" id="14126at10239"/>
<dbReference type="InterPro" id="IPR000215">
    <property type="entry name" value="Serpin_fam"/>
</dbReference>
<dbReference type="SUPFAM" id="SSF56574">
    <property type="entry name" value="Serpins"/>
    <property type="match status" value="1"/>
</dbReference>
<dbReference type="Gene3D" id="3.30.497.10">
    <property type="entry name" value="Antithrombin, subunit I, domain 2"/>
    <property type="match status" value="1"/>
</dbReference>
<reference evidence="4" key="2">
    <citation type="submission" date="2017-03" db="EMBL/GenBank/DDBJ databases">
        <authorList>
            <person name="Afonso C.L."/>
            <person name="Miller P.J."/>
            <person name="Scott M.A."/>
            <person name="Spackman E."/>
            <person name="Goraichik I."/>
            <person name="Dimitrov K.M."/>
            <person name="Suarez D.L."/>
            <person name="Swayne D.E."/>
        </authorList>
    </citation>
    <scope>NUCLEOTIDE SEQUENCE</scope>
    <source>
        <strain evidence="4">Washington</strain>
    </source>
</reference>
<evidence type="ECO:0000313" key="3">
    <source>
        <dbReference type="EMBL" id="ASK51203.1"/>
    </source>
</evidence>
<dbReference type="EMBL" id="KY747497">
    <property type="protein sequence ID" value="ASK51203.1"/>
    <property type="molecule type" value="Genomic_DNA"/>
</dbReference>
<evidence type="ECO:0000313" key="4">
    <source>
        <dbReference type="EMBL" id="ASK51391.1"/>
    </source>
</evidence>
<dbReference type="GO" id="GO:0004867">
    <property type="term" value="F:serine-type endopeptidase inhibitor activity"/>
    <property type="evidence" value="ECO:0007669"/>
    <property type="project" value="InterPro"/>
</dbReference>
<dbReference type="PROSITE" id="PS00284">
    <property type="entry name" value="SERPIN"/>
    <property type="match status" value="1"/>
</dbReference>
<dbReference type="PANTHER" id="PTHR11461:SF211">
    <property type="entry name" value="GH10112P-RELATED"/>
    <property type="match status" value="1"/>
</dbReference>
<dbReference type="SMART" id="SM00093">
    <property type="entry name" value="SERPIN"/>
    <property type="match status" value="1"/>
</dbReference>
<dbReference type="InterPro" id="IPR023795">
    <property type="entry name" value="Serpin_CS"/>
</dbReference>
<keyword evidence="5" id="KW-1185">Reference proteome</keyword>
<dbReference type="InterPro" id="IPR036186">
    <property type="entry name" value="Serpin_sf"/>
</dbReference>
<dbReference type="Gene3D" id="2.30.39.10">
    <property type="entry name" value="Alpha-1-antitrypsin, domain 1"/>
    <property type="match status" value="1"/>
</dbReference>
<dbReference type="Pfam" id="PF00079">
    <property type="entry name" value="Serpin"/>
    <property type="match status" value="1"/>
</dbReference>
<protein>
    <submittedName>
        <fullName evidence="3 4">Serpin 2</fullName>
    </submittedName>
</protein>
<evidence type="ECO:0000256" key="1">
    <source>
        <dbReference type="ARBA" id="ARBA00008009"/>
    </source>
</evidence>
<dbReference type="Proteomes" id="UP000217428">
    <property type="component" value="Segment"/>
</dbReference>